<accession>A0A1M5U2Y8</accession>
<dbReference type="PROSITE" id="PS51186">
    <property type="entry name" value="GNAT"/>
    <property type="match status" value="1"/>
</dbReference>
<dbReference type="InterPro" id="IPR017255">
    <property type="entry name" value="AcTrfase_GNAT_prd"/>
</dbReference>
<dbReference type="InterPro" id="IPR000182">
    <property type="entry name" value="GNAT_dom"/>
</dbReference>
<evidence type="ECO:0000313" key="2">
    <source>
        <dbReference type="EMBL" id="SHH57318.1"/>
    </source>
</evidence>
<dbReference type="PANTHER" id="PTHR43072">
    <property type="entry name" value="N-ACETYLTRANSFERASE"/>
    <property type="match status" value="1"/>
</dbReference>
<dbReference type="CDD" id="cd04301">
    <property type="entry name" value="NAT_SF"/>
    <property type="match status" value="1"/>
</dbReference>
<name>A0A1M5U2Y8_9BACI</name>
<keyword evidence="3" id="KW-1185">Reference proteome</keyword>
<dbReference type="AlphaFoldDB" id="A0A1M5U2Y8"/>
<dbReference type="EMBL" id="FQXD01000009">
    <property type="protein sequence ID" value="SHH57318.1"/>
    <property type="molecule type" value="Genomic_DNA"/>
</dbReference>
<dbReference type="PIRSF" id="PIRSF037663">
    <property type="entry name" value="Acetyltransf_GNAT_prd"/>
    <property type="match status" value="1"/>
</dbReference>
<dbReference type="Proteomes" id="UP000184079">
    <property type="component" value="Unassembled WGS sequence"/>
</dbReference>
<evidence type="ECO:0000259" key="1">
    <source>
        <dbReference type="PROSITE" id="PS51186"/>
    </source>
</evidence>
<organism evidence="2 3">
    <name type="scientific">Virgibacillus chiguensis</name>
    <dbReference type="NCBI Taxonomy" id="411959"/>
    <lineage>
        <taxon>Bacteria</taxon>
        <taxon>Bacillati</taxon>
        <taxon>Bacillota</taxon>
        <taxon>Bacilli</taxon>
        <taxon>Bacillales</taxon>
        <taxon>Bacillaceae</taxon>
        <taxon>Virgibacillus</taxon>
    </lineage>
</organism>
<dbReference type="Gene3D" id="3.40.630.30">
    <property type="match status" value="1"/>
</dbReference>
<proteinExistence type="predicted"/>
<dbReference type="FunFam" id="3.40.630.30:FF:000133">
    <property type="entry name" value="Acetyltransferase, GNAT family"/>
    <property type="match status" value="1"/>
</dbReference>
<evidence type="ECO:0000313" key="3">
    <source>
        <dbReference type="Proteomes" id="UP000184079"/>
    </source>
</evidence>
<dbReference type="InterPro" id="IPR016181">
    <property type="entry name" value="Acyl_CoA_acyltransferase"/>
</dbReference>
<gene>
    <name evidence="2" type="ORF">SAMN05421807_1095</name>
</gene>
<dbReference type="GO" id="GO:0016747">
    <property type="term" value="F:acyltransferase activity, transferring groups other than amino-acyl groups"/>
    <property type="evidence" value="ECO:0007669"/>
    <property type="project" value="InterPro"/>
</dbReference>
<dbReference type="SUPFAM" id="SSF55729">
    <property type="entry name" value="Acyl-CoA N-acyltransferases (Nat)"/>
    <property type="match status" value="1"/>
</dbReference>
<protein>
    <recommendedName>
        <fullName evidence="1">N-acetyltransferase domain-containing protein</fullName>
    </recommendedName>
</protein>
<dbReference type="Pfam" id="PF00583">
    <property type="entry name" value="Acetyltransf_1"/>
    <property type="match status" value="1"/>
</dbReference>
<dbReference type="PANTHER" id="PTHR43072:SF36">
    <property type="entry name" value="RIBOSOMAL-PROTEIN-ALANINE ACETYLTRANSFERASE"/>
    <property type="match status" value="1"/>
</dbReference>
<feature type="domain" description="N-acetyltransferase" evidence="1">
    <location>
        <begin position="5"/>
        <end position="161"/>
    </location>
</feature>
<sequence length="161" mass="18429">MHASIHIRFVNGSDFYSLAPLINEWWGGRDMAAMLPKLFFDHFTNTSFVAKIEGEIVGFLIGFLSPSKVNEAYIHFIGVHPPYRNQQIGTLLYKRFFTVAKQHNRQIVRCVTSPVNKTSIAYHKKMGFDIEEGNKQLDGVDVTTNYDGKGQDRVCFVKQLR</sequence>
<reference evidence="3" key="1">
    <citation type="submission" date="2016-11" db="EMBL/GenBank/DDBJ databases">
        <authorList>
            <person name="Varghese N."/>
            <person name="Submissions S."/>
        </authorList>
    </citation>
    <scope>NUCLEOTIDE SEQUENCE [LARGE SCALE GENOMIC DNA]</scope>
    <source>
        <strain evidence="3">CGMCC 1.6496</strain>
    </source>
</reference>